<keyword evidence="3" id="KW-1185">Reference proteome</keyword>
<evidence type="ECO:0000256" key="1">
    <source>
        <dbReference type="SAM" id="Phobius"/>
    </source>
</evidence>
<feature type="transmembrane region" description="Helical" evidence="1">
    <location>
        <begin position="155"/>
        <end position="178"/>
    </location>
</feature>
<organism evidence="2 3">
    <name type="scientific">Adlercreutzia muris</name>
    <dbReference type="NCBI Taxonomy" id="1796610"/>
    <lineage>
        <taxon>Bacteria</taxon>
        <taxon>Bacillati</taxon>
        <taxon>Actinomycetota</taxon>
        <taxon>Coriobacteriia</taxon>
        <taxon>Eggerthellales</taxon>
        <taxon>Eggerthellaceae</taxon>
        <taxon>Adlercreutzia</taxon>
    </lineage>
</organism>
<keyword evidence="1" id="KW-0472">Membrane</keyword>
<evidence type="ECO:0000313" key="3">
    <source>
        <dbReference type="Proteomes" id="UP000479639"/>
    </source>
</evidence>
<keyword evidence="1" id="KW-1133">Transmembrane helix</keyword>
<comment type="caution">
    <text evidence="2">The sequence shown here is derived from an EMBL/GenBank/DDBJ whole genome shotgun (WGS) entry which is preliminary data.</text>
</comment>
<proteinExistence type="predicted"/>
<gene>
    <name evidence="2" type="ORF">F8D48_08870</name>
</gene>
<dbReference type="Proteomes" id="UP000479639">
    <property type="component" value="Unassembled WGS sequence"/>
</dbReference>
<protein>
    <submittedName>
        <fullName evidence="2">Zinc ribbon domain-containing protein</fullName>
    </submittedName>
</protein>
<name>A0A7C8BQC6_9ACTN</name>
<dbReference type="AlphaFoldDB" id="A0A7C8BQC6"/>
<sequence>MFCAKCGKRLTAQTRFCPMCGNAIITPIAQTKPIAVASGSKASNPTCAVSAKMKKACQLAGAMDVALVVLLFLPWVNVNLGIWSGSFSLLDFASAGDKVRTMLSYLGSSSSDIAGMQQGLGAFSVVLVVLWLVAAVLLVRNAYGNFTGKAPFASGGAATICSMAAAMVAICFFADYVIREGSYGMLSGAVAASPWLWMVLALSLVLLFYSGYQSASFGLKE</sequence>
<feature type="transmembrane region" description="Helical" evidence="1">
    <location>
        <begin position="59"/>
        <end position="76"/>
    </location>
</feature>
<feature type="transmembrane region" description="Helical" evidence="1">
    <location>
        <begin position="120"/>
        <end position="143"/>
    </location>
</feature>
<evidence type="ECO:0000313" key="2">
    <source>
        <dbReference type="EMBL" id="KAB1643342.1"/>
    </source>
</evidence>
<keyword evidence="1" id="KW-0812">Transmembrane</keyword>
<accession>A0A7C8BQC6</accession>
<feature type="transmembrane region" description="Helical" evidence="1">
    <location>
        <begin position="190"/>
        <end position="212"/>
    </location>
</feature>
<dbReference type="EMBL" id="WAJS01000028">
    <property type="protein sequence ID" value="KAB1643342.1"/>
    <property type="molecule type" value="Genomic_DNA"/>
</dbReference>
<dbReference type="RefSeq" id="WP_151431340.1">
    <property type="nucleotide sequence ID" value="NZ_JANJZI010000016.1"/>
</dbReference>
<reference evidence="2 3" key="1">
    <citation type="submission" date="2019-09" db="EMBL/GenBank/DDBJ databases">
        <title>Whole genome shotgun sequencing (WGS) of Ellagibacter isourolithinifaciens DSM 104140(T) and Adlercreutzia muris DSM 29508(T).</title>
        <authorList>
            <person name="Stoll D.A."/>
            <person name="Danylec N."/>
            <person name="Huch M."/>
        </authorList>
    </citation>
    <scope>NUCLEOTIDE SEQUENCE [LARGE SCALE GENOMIC DNA]</scope>
    <source>
        <strain evidence="2 3">DSM 29508</strain>
    </source>
</reference>